<accession>A0A218MAP9</accession>
<sequence length="45" mass="5107">MYSAMQCRLKSLSARGDVTEYKLNYAVGYFRRTDEHTGMSSIGLV</sequence>
<evidence type="ECO:0000313" key="1">
    <source>
        <dbReference type="EMBL" id="ASD54014.1"/>
    </source>
</evidence>
<dbReference type="Proteomes" id="UP000222133">
    <property type="component" value="Segment"/>
</dbReference>
<proteinExistence type="predicted"/>
<dbReference type="EMBL" id="MF044458">
    <property type="protein sequence ID" value="ASD54014.1"/>
    <property type="molecule type" value="Genomic_DNA"/>
</dbReference>
<reference evidence="2" key="1">
    <citation type="submission" date="2017-05" db="EMBL/GenBank/DDBJ databases">
        <title>ST32 complete genome sequence.</title>
        <authorList>
            <person name="Liu X."/>
            <person name="Liu H."/>
        </authorList>
    </citation>
    <scope>NUCLEOTIDE SEQUENCE [LARGE SCALE GENOMIC DNA]</scope>
</reference>
<organism evidence="1 2">
    <name type="scientific">Escherichia phage ST32</name>
    <dbReference type="NCBI Taxonomy" id="2005048"/>
    <lineage>
        <taxon>Viruses</taxon>
        <taxon>Duplodnaviria</taxon>
        <taxon>Heunggongvirae</taxon>
        <taxon>Uroviricota</taxon>
        <taxon>Caudoviricetes</taxon>
        <taxon>Chaseviridae</taxon>
        <taxon>Cleopatravirinae</taxon>
        <taxon>Carltongylesvirus</taxon>
        <taxon>Carltongylesvirus ST32</taxon>
    </lineage>
</organism>
<name>A0A218MAP9_9CAUD</name>
<protein>
    <submittedName>
        <fullName evidence="1">Uncharacterized protein</fullName>
    </submittedName>
</protein>
<keyword evidence="2" id="KW-1185">Reference proteome</keyword>
<evidence type="ECO:0000313" key="2">
    <source>
        <dbReference type="Proteomes" id="UP000222133"/>
    </source>
</evidence>
<gene>
    <name evidence="1" type="ORF">ST32_0033</name>
</gene>